<accession>A0AA39MMT8</accession>
<dbReference type="Proteomes" id="UP001175211">
    <property type="component" value="Unassembled WGS sequence"/>
</dbReference>
<name>A0AA39MMT8_ARMTA</name>
<feature type="region of interest" description="Disordered" evidence="1">
    <location>
        <begin position="41"/>
        <end position="82"/>
    </location>
</feature>
<protein>
    <recommendedName>
        <fullName evidence="4">BTB domain-containing protein</fullName>
    </recommendedName>
</protein>
<evidence type="ECO:0000313" key="3">
    <source>
        <dbReference type="Proteomes" id="UP001175211"/>
    </source>
</evidence>
<sequence length="347" mass="38670">MPFTRKYGETSVSHRRPIYASSSILKGRSAFLESYINDSYAEDESPPVTCQYPYDEDSDFESDLEDEDPPCDVPPMSNSATIEPQPEALSRALSPVNITDLDTVQPAPREFCSGEKSYAASIFDSPPLSATSCKKSPAKSYRSLDSIDTQSRGKSDCISVCESEKAESPVCDESMDRFAEVTNHRVEDYLAATAEPQDKPTTSLPRLVLVNDVAFRTFRALMVYMYTKEVAFIPLKSSGGRSYNVGDACSPKSMYRLAVKANHEGLKEHAFDNLRSQLGPANIITEIFSKFTKDYPEIFDTELTVLLDHFTNSTVRDEWEKMIDLVASGRLPHGADILKKVTRVSRT</sequence>
<proteinExistence type="predicted"/>
<dbReference type="GeneID" id="85358269"/>
<gene>
    <name evidence="2" type="ORF">EV420DRAFT_1583215</name>
</gene>
<evidence type="ECO:0008006" key="4">
    <source>
        <dbReference type="Google" id="ProtNLM"/>
    </source>
</evidence>
<dbReference type="EMBL" id="JAUEPS010000082">
    <property type="protein sequence ID" value="KAK0439713.1"/>
    <property type="molecule type" value="Genomic_DNA"/>
</dbReference>
<organism evidence="2 3">
    <name type="scientific">Armillaria tabescens</name>
    <name type="common">Ringless honey mushroom</name>
    <name type="synonym">Agaricus tabescens</name>
    <dbReference type="NCBI Taxonomy" id="1929756"/>
    <lineage>
        <taxon>Eukaryota</taxon>
        <taxon>Fungi</taxon>
        <taxon>Dikarya</taxon>
        <taxon>Basidiomycota</taxon>
        <taxon>Agaricomycotina</taxon>
        <taxon>Agaricomycetes</taxon>
        <taxon>Agaricomycetidae</taxon>
        <taxon>Agaricales</taxon>
        <taxon>Marasmiineae</taxon>
        <taxon>Physalacriaceae</taxon>
        <taxon>Desarmillaria</taxon>
    </lineage>
</organism>
<evidence type="ECO:0000313" key="2">
    <source>
        <dbReference type="EMBL" id="KAK0439713.1"/>
    </source>
</evidence>
<feature type="compositionally biased region" description="Acidic residues" evidence="1">
    <location>
        <begin position="54"/>
        <end position="70"/>
    </location>
</feature>
<evidence type="ECO:0000256" key="1">
    <source>
        <dbReference type="SAM" id="MobiDB-lite"/>
    </source>
</evidence>
<dbReference type="AlphaFoldDB" id="A0AA39MMT8"/>
<comment type="caution">
    <text evidence="2">The sequence shown here is derived from an EMBL/GenBank/DDBJ whole genome shotgun (WGS) entry which is preliminary data.</text>
</comment>
<reference evidence="2" key="1">
    <citation type="submission" date="2023-06" db="EMBL/GenBank/DDBJ databases">
        <authorList>
            <consortium name="Lawrence Berkeley National Laboratory"/>
            <person name="Ahrendt S."/>
            <person name="Sahu N."/>
            <person name="Indic B."/>
            <person name="Wong-Bajracharya J."/>
            <person name="Merenyi Z."/>
            <person name="Ke H.-M."/>
            <person name="Monk M."/>
            <person name="Kocsube S."/>
            <person name="Drula E."/>
            <person name="Lipzen A."/>
            <person name="Balint B."/>
            <person name="Henrissat B."/>
            <person name="Andreopoulos B."/>
            <person name="Martin F.M."/>
            <person name="Harder C.B."/>
            <person name="Rigling D."/>
            <person name="Ford K.L."/>
            <person name="Foster G.D."/>
            <person name="Pangilinan J."/>
            <person name="Papanicolaou A."/>
            <person name="Barry K."/>
            <person name="LaButti K."/>
            <person name="Viragh M."/>
            <person name="Koriabine M."/>
            <person name="Yan M."/>
            <person name="Riley R."/>
            <person name="Champramary S."/>
            <person name="Plett K.L."/>
            <person name="Tsai I.J."/>
            <person name="Slot J."/>
            <person name="Sipos G."/>
            <person name="Plett J."/>
            <person name="Nagy L.G."/>
            <person name="Grigoriev I.V."/>
        </authorList>
    </citation>
    <scope>NUCLEOTIDE SEQUENCE</scope>
    <source>
        <strain evidence="2">CCBAS 213</strain>
    </source>
</reference>
<dbReference type="RefSeq" id="XP_060323355.1">
    <property type="nucleotide sequence ID" value="XM_060474721.1"/>
</dbReference>
<keyword evidence="3" id="KW-1185">Reference proteome</keyword>